<sequence length="143" mass="16185">MANMQSAPDDLHTMPEVTTQQAVDELSNAGMQTLVQSPSQLDHGIHNSMLPINRLSNELLVMIFICTLDSKPIDELTDKSTDEATDESMDESTDEATNLLAISYVCHRWRTLAISTPLLYSRINLQSWNTRSRRKLLNILLKR</sequence>
<reference evidence="1 2" key="1">
    <citation type="journal article" date="2016" name="Mol. Biol. Evol.">
        <title>Comparative Genomics of Early-Diverging Mushroom-Forming Fungi Provides Insights into the Origins of Lignocellulose Decay Capabilities.</title>
        <authorList>
            <person name="Nagy L.G."/>
            <person name="Riley R."/>
            <person name="Tritt A."/>
            <person name="Adam C."/>
            <person name="Daum C."/>
            <person name="Floudas D."/>
            <person name="Sun H."/>
            <person name="Yadav J.S."/>
            <person name="Pangilinan J."/>
            <person name="Larsson K.H."/>
            <person name="Matsuura K."/>
            <person name="Barry K."/>
            <person name="Labutti K."/>
            <person name="Kuo R."/>
            <person name="Ohm R.A."/>
            <person name="Bhattacharya S.S."/>
            <person name="Shirouzu T."/>
            <person name="Yoshinaga Y."/>
            <person name="Martin F.M."/>
            <person name="Grigoriev I.V."/>
            <person name="Hibbett D.S."/>
        </authorList>
    </citation>
    <scope>NUCLEOTIDE SEQUENCE [LARGE SCALE GENOMIC DNA]</scope>
    <source>
        <strain evidence="1 2">93-53</strain>
    </source>
</reference>
<dbReference type="GeneID" id="63822800"/>
<accession>A0A165DNG8</accession>
<dbReference type="Gene3D" id="1.20.1280.50">
    <property type="match status" value="1"/>
</dbReference>
<dbReference type="OrthoDB" id="2269034at2759"/>
<organism evidence="1 2">
    <name type="scientific">Laetiporus sulphureus 93-53</name>
    <dbReference type="NCBI Taxonomy" id="1314785"/>
    <lineage>
        <taxon>Eukaryota</taxon>
        <taxon>Fungi</taxon>
        <taxon>Dikarya</taxon>
        <taxon>Basidiomycota</taxon>
        <taxon>Agaricomycotina</taxon>
        <taxon>Agaricomycetes</taxon>
        <taxon>Polyporales</taxon>
        <taxon>Laetiporus</taxon>
    </lineage>
</organism>
<dbReference type="RefSeq" id="XP_040763008.1">
    <property type="nucleotide sequence ID" value="XM_040905770.1"/>
</dbReference>
<evidence type="ECO:0000313" key="1">
    <source>
        <dbReference type="EMBL" id="KZT05268.1"/>
    </source>
</evidence>
<feature type="non-terminal residue" evidence="1">
    <location>
        <position position="143"/>
    </location>
</feature>
<dbReference type="EMBL" id="KV427631">
    <property type="protein sequence ID" value="KZT05268.1"/>
    <property type="molecule type" value="Genomic_DNA"/>
</dbReference>
<dbReference type="Proteomes" id="UP000076871">
    <property type="component" value="Unassembled WGS sequence"/>
</dbReference>
<keyword evidence="2" id="KW-1185">Reference proteome</keyword>
<dbReference type="AlphaFoldDB" id="A0A165DNG8"/>
<name>A0A165DNG8_9APHY</name>
<dbReference type="InParanoid" id="A0A165DNG8"/>
<proteinExistence type="predicted"/>
<gene>
    <name evidence="1" type="ORF">LAESUDRAFT_681661</name>
</gene>
<evidence type="ECO:0000313" key="2">
    <source>
        <dbReference type="Proteomes" id="UP000076871"/>
    </source>
</evidence>
<protein>
    <submittedName>
        <fullName evidence="1">Uncharacterized protein</fullName>
    </submittedName>
</protein>